<feature type="compositionally biased region" description="Basic and acidic residues" evidence="19">
    <location>
        <begin position="430"/>
        <end position="439"/>
    </location>
</feature>
<dbReference type="InterPro" id="IPR003587">
    <property type="entry name" value="Hint_dom_N"/>
</dbReference>
<evidence type="ECO:0000259" key="22">
    <source>
        <dbReference type="SMART" id="SM00306"/>
    </source>
</evidence>
<comment type="function">
    <molecule>Protein hedgehog</molecule>
    <text evidence="18">The C-terminal part of the hedgehog protein precursor displays an autoproteolysis activity that results in the cleavage of the full-length protein into two parts (N-product and C-product). In addition, the C-terminal part displays a cholesterol transferase activity that results by the covalent attachment of a cholesterol moiety to the C-terminal of the newly generated N-product.</text>
</comment>
<evidence type="ECO:0000256" key="11">
    <source>
        <dbReference type="ARBA" id="ARBA00022837"/>
    </source>
</evidence>
<evidence type="ECO:0000256" key="2">
    <source>
        <dbReference type="ARBA" id="ARBA00022473"/>
    </source>
</evidence>
<proteinExistence type="inferred from homology"/>
<dbReference type="GO" id="GO:0005615">
    <property type="term" value="C:extracellular space"/>
    <property type="evidence" value="ECO:0007669"/>
    <property type="project" value="TreeGrafter"/>
</dbReference>
<dbReference type="EMBL" id="LNIX01000006">
    <property type="protein sequence ID" value="OXA53283.1"/>
    <property type="molecule type" value="Genomic_DNA"/>
</dbReference>
<dbReference type="SUPFAM" id="SSF55166">
    <property type="entry name" value="Hedgehog/DD-peptidase"/>
    <property type="match status" value="1"/>
</dbReference>
<dbReference type="GO" id="GO:0005509">
    <property type="term" value="F:calcium ion binding"/>
    <property type="evidence" value="ECO:0007669"/>
    <property type="project" value="TreeGrafter"/>
</dbReference>
<name>A0A226E6P4_FOLCA</name>
<feature type="signal peptide" evidence="20">
    <location>
        <begin position="1"/>
        <end position="32"/>
    </location>
</feature>
<dbReference type="GO" id="GO:0016740">
    <property type="term" value="F:transferase activity"/>
    <property type="evidence" value="ECO:0007669"/>
    <property type="project" value="UniProtKB-KW"/>
</dbReference>
<dbReference type="GO" id="GO:0000139">
    <property type="term" value="C:Golgi membrane"/>
    <property type="evidence" value="ECO:0007669"/>
    <property type="project" value="UniProtKB-SubCell"/>
</dbReference>
<dbReference type="GO" id="GO:0007267">
    <property type="term" value="P:cell-cell signaling"/>
    <property type="evidence" value="ECO:0007669"/>
    <property type="project" value="InterPro"/>
</dbReference>
<dbReference type="GO" id="GO:0005789">
    <property type="term" value="C:endoplasmic reticulum membrane"/>
    <property type="evidence" value="ECO:0007669"/>
    <property type="project" value="UniProtKB-SubCell"/>
</dbReference>
<evidence type="ECO:0000256" key="6">
    <source>
        <dbReference type="ARBA" id="ARBA00022716"/>
    </source>
</evidence>
<gene>
    <name evidence="23" type="ORF">Fcan01_12319</name>
</gene>
<feature type="chain" id="PRO_5012081803" description="Hedgehog protein" evidence="20">
    <location>
        <begin position="33"/>
        <end position="502"/>
    </location>
</feature>
<dbReference type="Proteomes" id="UP000198287">
    <property type="component" value="Unassembled WGS sequence"/>
</dbReference>
<keyword evidence="18" id="KW-0256">Endoplasmic reticulum</keyword>
<dbReference type="PRINTS" id="PR00632">
    <property type="entry name" value="SONICHHOG"/>
</dbReference>
<comment type="subcellular location">
    <molecule>Protein hedgehog N-product</molecule>
    <subcellularLocation>
        <location evidence="18">Cell membrane</location>
        <topology evidence="18">Lipid-anchor</topology>
    </subcellularLocation>
</comment>
<dbReference type="GO" id="GO:0005886">
    <property type="term" value="C:plasma membrane"/>
    <property type="evidence" value="ECO:0007669"/>
    <property type="project" value="UniProtKB-SubCell"/>
</dbReference>
<comment type="function">
    <text evidence="16">The C-terminal part of the hedgehog protein precursor displays an autoproteolysis activity that results in the cleavage of the full-length protein into two parts (N-product and C-product). In addition, the C-terminal part displays a cholesterol transferase activity that results by the covalent attachment of a cholesterol moiety to the C-terminal of the newly generated N-product. Once cleaved, the C-product has no signaling activity and diffuses from the cell.</text>
</comment>
<evidence type="ECO:0000256" key="15">
    <source>
        <dbReference type="ARBA" id="ARBA00023301"/>
    </source>
</evidence>
<dbReference type="SUPFAM" id="SSF51294">
    <property type="entry name" value="Hedgehog/intein (Hint) domain"/>
    <property type="match status" value="1"/>
</dbReference>
<dbReference type="GO" id="GO:0007367">
    <property type="term" value="P:segment polarity determination"/>
    <property type="evidence" value="ECO:0007669"/>
    <property type="project" value="UniProtKB-KW"/>
</dbReference>
<keyword evidence="6" id="KW-0709">Segmentation polarity protein</keyword>
<comment type="catalytic activity">
    <reaction evidence="17">
        <text>glycyl-L-cysteinyl-[protein] + cholesterol + H(+) = [protein]-C-terminal glycyl cholesterol ester + N-terminal L-cysteinyl-[protein]</text>
        <dbReference type="Rhea" id="RHEA:59504"/>
        <dbReference type="Rhea" id="RHEA-COMP:12707"/>
        <dbReference type="Rhea" id="RHEA-COMP:15369"/>
        <dbReference type="Rhea" id="RHEA-COMP:15374"/>
        <dbReference type="ChEBI" id="CHEBI:15378"/>
        <dbReference type="ChEBI" id="CHEBI:16113"/>
        <dbReference type="ChEBI" id="CHEBI:65250"/>
        <dbReference type="ChEBI" id="CHEBI:143135"/>
        <dbReference type="ChEBI" id="CHEBI:143140"/>
    </reaction>
    <physiologicalReaction direction="left-to-right" evidence="17">
        <dbReference type="Rhea" id="RHEA:59505"/>
    </physiologicalReaction>
</comment>
<comment type="subcellular location">
    <molecule>Sonic hedgehog protein</molecule>
    <subcellularLocation>
        <location evidence="18">Endoplasmic reticulum membrane</location>
    </subcellularLocation>
    <subcellularLocation>
        <location evidence="18">Golgi apparatus membrane</location>
    </subcellularLocation>
</comment>
<evidence type="ECO:0000313" key="24">
    <source>
        <dbReference type="Proteomes" id="UP000198287"/>
    </source>
</evidence>
<dbReference type="InterPro" id="IPR000320">
    <property type="entry name" value="Hedgehog_signalling_dom"/>
</dbReference>
<dbReference type="GO" id="GO:0048731">
    <property type="term" value="P:system development"/>
    <property type="evidence" value="ECO:0007669"/>
    <property type="project" value="UniProtKB-ARBA"/>
</dbReference>
<feature type="region of interest" description="Disordered" evidence="19">
    <location>
        <begin position="430"/>
        <end position="469"/>
    </location>
</feature>
<keyword evidence="15" id="KW-0504">Morphogen</keyword>
<keyword evidence="13" id="KW-0564">Palmitate</keyword>
<dbReference type="GO" id="GO:0008233">
    <property type="term" value="F:peptidase activity"/>
    <property type="evidence" value="ECO:0007669"/>
    <property type="project" value="UniProtKB-UniRule"/>
</dbReference>
<keyword evidence="24" id="KW-1185">Reference proteome</keyword>
<dbReference type="InterPro" id="IPR001657">
    <property type="entry name" value="Hedgehog"/>
</dbReference>
<dbReference type="FunFam" id="2.170.16.10:FF:000001">
    <property type="entry name" value="Indian hedgehog"/>
    <property type="match status" value="1"/>
</dbReference>
<dbReference type="AlphaFoldDB" id="A0A226E6P4"/>
<dbReference type="GO" id="GO:0001708">
    <property type="term" value="P:cell fate specification"/>
    <property type="evidence" value="ECO:0007669"/>
    <property type="project" value="TreeGrafter"/>
</dbReference>
<accession>A0A226E6P4</accession>
<comment type="caution">
    <text evidence="23">The sequence shown here is derived from an EMBL/GenBank/DDBJ whole genome shotgun (WGS) entry which is preliminary data.</text>
</comment>
<evidence type="ECO:0000256" key="10">
    <source>
        <dbReference type="ARBA" id="ARBA00022813"/>
    </source>
</evidence>
<evidence type="ECO:0000256" key="19">
    <source>
        <dbReference type="SAM" id="MobiDB-lite"/>
    </source>
</evidence>
<comment type="similarity">
    <text evidence="1 18">Belongs to the hedgehog family.</text>
</comment>
<dbReference type="Pfam" id="PF01085">
    <property type="entry name" value="HH_signal"/>
    <property type="match status" value="1"/>
</dbReference>
<dbReference type="GO" id="GO:0016015">
    <property type="term" value="F:morphogen activity"/>
    <property type="evidence" value="ECO:0007669"/>
    <property type="project" value="UniProtKB-KW"/>
</dbReference>
<keyword evidence="2 18" id="KW-0217">Developmental protein</keyword>
<keyword evidence="11" id="KW-0106">Calcium</keyword>
<comment type="function">
    <molecule>Protein hedgehog N-product</molecule>
    <text evidence="18">The dually lipidated hedgehog protein N-product is a morphogen which is essential for a variety of patterning events during development.</text>
</comment>
<dbReference type="Pfam" id="PF01079">
    <property type="entry name" value="Hint"/>
    <property type="match status" value="1"/>
</dbReference>
<dbReference type="SMART" id="SM00306">
    <property type="entry name" value="HintN"/>
    <property type="match status" value="1"/>
</dbReference>
<dbReference type="PROSITE" id="PS50817">
    <property type="entry name" value="INTEIN_N_TER"/>
    <property type="match status" value="1"/>
</dbReference>
<evidence type="ECO:0000256" key="12">
    <source>
        <dbReference type="ARBA" id="ARBA00023136"/>
    </source>
</evidence>
<keyword evidence="8 18" id="KW-0732">Signal</keyword>
<dbReference type="CDD" id="cd00081">
    <property type="entry name" value="Hint"/>
    <property type="match status" value="1"/>
</dbReference>
<protein>
    <recommendedName>
        <fullName evidence="18">Hedgehog protein</fullName>
    </recommendedName>
</protein>
<keyword evidence="12 18" id="KW-0472">Membrane</keyword>
<keyword evidence="9 18" id="KW-0378">Hydrolase</keyword>
<keyword evidence="7" id="KW-0479">Metal-binding</keyword>
<dbReference type="GO" id="GO:0007224">
    <property type="term" value="P:smoothened signaling pathway"/>
    <property type="evidence" value="ECO:0007669"/>
    <property type="project" value="TreeGrafter"/>
</dbReference>
<dbReference type="GO" id="GO:0016540">
    <property type="term" value="P:protein autoprocessing"/>
    <property type="evidence" value="ECO:0007669"/>
    <property type="project" value="InterPro"/>
</dbReference>
<dbReference type="GO" id="GO:0016539">
    <property type="term" value="P:intein-mediated protein splicing"/>
    <property type="evidence" value="ECO:0007669"/>
    <property type="project" value="InterPro"/>
</dbReference>
<dbReference type="PANTHER" id="PTHR11889:SF31">
    <property type="entry name" value="PROTEIN HEDGEHOG"/>
    <property type="match status" value="1"/>
</dbReference>
<organism evidence="23 24">
    <name type="scientific">Folsomia candida</name>
    <name type="common">Springtail</name>
    <dbReference type="NCBI Taxonomy" id="158441"/>
    <lineage>
        <taxon>Eukaryota</taxon>
        <taxon>Metazoa</taxon>
        <taxon>Ecdysozoa</taxon>
        <taxon>Arthropoda</taxon>
        <taxon>Hexapoda</taxon>
        <taxon>Collembola</taxon>
        <taxon>Entomobryomorpha</taxon>
        <taxon>Isotomoidea</taxon>
        <taxon>Isotomidae</taxon>
        <taxon>Proisotominae</taxon>
        <taxon>Folsomia</taxon>
    </lineage>
</organism>
<feature type="domain" description="Hint" evidence="22">
    <location>
        <begin position="207"/>
        <end position="334"/>
    </location>
</feature>
<feature type="compositionally biased region" description="Low complexity" evidence="19">
    <location>
        <begin position="449"/>
        <end position="458"/>
    </location>
</feature>
<evidence type="ECO:0000259" key="21">
    <source>
        <dbReference type="SMART" id="SM00305"/>
    </source>
</evidence>
<sequence>MSQNSGSSRPPRLLSTWSLLVLFYLLILLGSAVSCGPGRGAGRRRAPRKLTPLVYDQHVPNVPENALSASGLPEGNITRGEKRFKNLVPNYNPDIIFRDDEGSGADRLMTQRCKEKLNTLAISVMNQWPGIKLRVTEAWDEDGFPGQSKLHYEGRAVDIATSDRQKPRLGMLARLAVEAGFDWVHYESRTNIHCSVKPDSTQVGRTGGCFSGNSTVETPSGPRKISDIRIGDKIMSLNSDGQQVFSDVLLFLDRNRTETREFFQLRTASGKSITLTPSHLIYTVQPESLTPEELFLFKPNSFILSNQTGQMFLDKAVVSFAKFVQIGDWVLVFHSNASSQEASSSYFSIEKVVDMSAKVETGVYAPLTSEGNLIVDGVLSSCYAVIDDQELDHWVFLPVRLSHNFVQGLSYAWRKFSHFITFRHHDDNNDIHDHHQNQDHHHHQRESSARFSSSSSKSGDNTGGGLQEEDDVLGDQGVHWYAQALYTVSKFLLPSHLHYDGV</sequence>
<dbReference type="InterPro" id="IPR009045">
    <property type="entry name" value="Zn_M74/Hedgehog-like"/>
</dbReference>
<dbReference type="InterPro" id="IPR006141">
    <property type="entry name" value="Intein_N"/>
</dbReference>
<evidence type="ECO:0000256" key="17">
    <source>
        <dbReference type="ARBA" id="ARBA00048589"/>
    </source>
</evidence>
<keyword evidence="3 18" id="KW-1003">Cell membrane</keyword>
<evidence type="ECO:0000256" key="3">
    <source>
        <dbReference type="ARBA" id="ARBA00022475"/>
    </source>
</evidence>
<feature type="domain" description="Hint" evidence="21">
    <location>
        <begin position="344"/>
        <end position="388"/>
    </location>
</feature>
<dbReference type="InterPro" id="IPR050387">
    <property type="entry name" value="Hedgehog_Signaling"/>
</dbReference>
<evidence type="ECO:0000256" key="14">
    <source>
        <dbReference type="ARBA" id="ARBA00023288"/>
    </source>
</evidence>
<dbReference type="OMA" id="HWVSSLL"/>
<evidence type="ECO:0000256" key="5">
    <source>
        <dbReference type="ARBA" id="ARBA00022679"/>
    </source>
</evidence>
<keyword evidence="18" id="KW-0333">Golgi apparatus</keyword>
<evidence type="ECO:0000256" key="16">
    <source>
        <dbReference type="ARBA" id="ARBA00045369"/>
    </source>
</evidence>
<dbReference type="Gene3D" id="2.170.16.10">
    <property type="entry name" value="Hedgehog/Intein (Hint) domain"/>
    <property type="match status" value="1"/>
</dbReference>
<evidence type="ECO:0000256" key="4">
    <source>
        <dbReference type="ARBA" id="ARBA00022670"/>
    </source>
</evidence>
<evidence type="ECO:0000256" key="20">
    <source>
        <dbReference type="SAM" id="SignalP"/>
    </source>
</evidence>
<evidence type="ECO:0000256" key="13">
    <source>
        <dbReference type="ARBA" id="ARBA00023139"/>
    </source>
</evidence>
<dbReference type="FunFam" id="3.30.1380.10:FF:000001">
    <property type="entry name" value="Indian hedgehog"/>
    <property type="match status" value="1"/>
</dbReference>
<keyword evidence="14" id="KW-0449">Lipoprotein</keyword>
<dbReference type="STRING" id="158441.A0A226E6P4"/>
<dbReference type="SMART" id="SM00305">
    <property type="entry name" value="HintC"/>
    <property type="match status" value="1"/>
</dbReference>
<evidence type="ECO:0000256" key="1">
    <source>
        <dbReference type="ARBA" id="ARBA00010649"/>
    </source>
</evidence>
<keyword evidence="10 18" id="KW-0068">Autocatalytic cleavage</keyword>
<dbReference type="PANTHER" id="PTHR11889">
    <property type="entry name" value="HEDGEHOG"/>
    <property type="match status" value="1"/>
</dbReference>
<reference evidence="23 24" key="1">
    <citation type="submission" date="2015-12" db="EMBL/GenBank/DDBJ databases">
        <title>The genome of Folsomia candida.</title>
        <authorList>
            <person name="Faddeeva A."/>
            <person name="Derks M.F."/>
            <person name="Anvar Y."/>
            <person name="Smit S."/>
            <person name="Van Straalen N."/>
            <person name="Roelofs D."/>
        </authorList>
    </citation>
    <scope>NUCLEOTIDE SEQUENCE [LARGE SCALE GENOMIC DNA]</scope>
    <source>
        <strain evidence="23 24">VU population</strain>
        <tissue evidence="23">Whole body</tissue>
    </source>
</reference>
<dbReference type="GO" id="GO:0009653">
    <property type="term" value="P:anatomical structure morphogenesis"/>
    <property type="evidence" value="ECO:0007669"/>
    <property type="project" value="UniProtKB-KW"/>
</dbReference>
<evidence type="ECO:0000256" key="8">
    <source>
        <dbReference type="ARBA" id="ARBA00022729"/>
    </source>
</evidence>
<dbReference type="InterPro" id="IPR001767">
    <property type="entry name" value="Hedgehog_Hint"/>
</dbReference>
<dbReference type="GO" id="GO:0010468">
    <property type="term" value="P:regulation of gene expression"/>
    <property type="evidence" value="ECO:0007669"/>
    <property type="project" value="TreeGrafter"/>
</dbReference>
<evidence type="ECO:0000313" key="23">
    <source>
        <dbReference type="EMBL" id="OXA53283.1"/>
    </source>
</evidence>
<dbReference type="NCBIfam" id="TIGR01445">
    <property type="entry name" value="intein_Nterm"/>
    <property type="match status" value="1"/>
</dbReference>
<dbReference type="OrthoDB" id="5212at2759"/>
<keyword evidence="5" id="KW-0808">Transferase</keyword>
<evidence type="ECO:0000256" key="18">
    <source>
        <dbReference type="RuleBase" id="RU280812"/>
    </source>
</evidence>
<evidence type="ECO:0000256" key="9">
    <source>
        <dbReference type="ARBA" id="ARBA00022801"/>
    </source>
</evidence>
<dbReference type="InterPro" id="IPR003586">
    <property type="entry name" value="Hint_dom_C"/>
</dbReference>
<dbReference type="GO" id="GO:0005113">
    <property type="term" value="F:patched binding"/>
    <property type="evidence" value="ECO:0007669"/>
    <property type="project" value="TreeGrafter"/>
</dbReference>
<keyword evidence="4 18" id="KW-0645">Protease</keyword>
<dbReference type="InterPro" id="IPR036844">
    <property type="entry name" value="Hint_dom_sf"/>
</dbReference>
<evidence type="ECO:0000256" key="7">
    <source>
        <dbReference type="ARBA" id="ARBA00022723"/>
    </source>
</evidence>
<dbReference type="Gene3D" id="3.30.1380.10">
    <property type="match status" value="1"/>
</dbReference>